<name>A0A811SDK5_9POAL</name>
<evidence type="ECO:0000256" key="1">
    <source>
        <dbReference type="SAM" id="MobiDB-lite"/>
    </source>
</evidence>
<dbReference type="AlphaFoldDB" id="A0A811SDK5"/>
<dbReference type="Proteomes" id="UP000604825">
    <property type="component" value="Unassembled WGS sequence"/>
</dbReference>
<accession>A0A811SDK5</accession>
<evidence type="ECO:0000313" key="2">
    <source>
        <dbReference type="EMBL" id="CAD6339373.1"/>
    </source>
</evidence>
<proteinExistence type="predicted"/>
<sequence>MAIWCRAAPVRDEELENKDDCVCVGMRSTPSTVVEITGTVKEDKDDAAGMWIRGRRRRGWSSTVRGEGQEDGSYCAERRLGRRLFVPSFFLLRLAASSVRTSSTTSGEHLQPRPSPNSAPNPSLVSTMVATCSNRTLLLPPPLAAAAATLASAAGHGDSGYTSGARRPVLTHVRGRLDVAAAAPRLREAGLARLRRRRPTRLRQRQRRGHRWVRERECEVTQTWACALKGARSQRNGGGFRFLEPPFWLLFEAYEPDWGAGQGRQTRQVGHLIK</sequence>
<reference evidence="2" key="1">
    <citation type="submission" date="2020-10" db="EMBL/GenBank/DDBJ databases">
        <authorList>
            <person name="Han B."/>
            <person name="Lu T."/>
            <person name="Zhao Q."/>
            <person name="Huang X."/>
            <person name="Zhao Y."/>
        </authorList>
    </citation>
    <scope>NUCLEOTIDE SEQUENCE</scope>
</reference>
<dbReference type="EMBL" id="CAJGYO010000019">
    <property type="protein sequence ID" value="CAD6339373.1"/>
    <property type="molecule type" value="Genomic_DNA"/>
</dbReference>
<keyword evidence="3" id="KW-1185">Reference proteome</keyword>
<protein>
    <submittedName>
        <fullName evidence="2">Uncharacterized protein</fullName>
    </submittedName>
</protein>
<comment type="caution">
    <text evidence="2">The sequence shown here is derived from an EMBL/GenBank/DDBJ whole genome shotgun (WGS) entry which is preliminary data.</text>
</comment>
<organism evidence="2 3">
    <name type="scientific">Miscanthus lutarioriparius</name>
    <dbReference type="NCBI Taxonomy" id="422564"/>
    <lineage>
        <taxon>Eukaryota</taxon>
        <taxon>Viridiplantae</taxon>
        <taxon>Streptophyta</taxon>
        <taxon>Embryophyta</taxon>
        <taxon>Tracheophyta</taxon>
        <taxon>Spermatophyta</taxon>
        <taxon>Magnoliopsida</taxon>
        <taxon>Liliopsida</taxon>
        <taxon>Poales</taxon>
        <taxon>Poaceae</taxon>
        <taxon>PACMAD clade</taxon>
        <taxon>Panicoideae</taxon>
        <taxon>Andropogonodae</taxon>
        <taxon>Andropogoneae</taxon>
        <taxon>Saccharinae</taxon>
        <taxon>Miscanthus</taxon>
    </lineage>
</organism>
<gene>
    <name evidence="2" type="ORF">NCGR_LOCUS63471</name>
</gene>
<evidence type="ECO:0000313" key="3">
    <source>
        <dbReference type="Proteomes" id="UP000604825"/>
    </source>
</evidence>
<feature type="region of interest" description="Disordered" evidence="1">
    <location>
        <begin position="102"/>
        <end position="124"/>
    </location>
</feature>